<dbReference type="InterPro" id="IPR013121">
    <property type="entry name" value="Fe_red_NAD-bd_6"/>
</dbReference>
<keyword evidence="2 7" id="KW-0812">Transmembrane</keyword>
<evidence type="ECO:0000313" key="9">
    <source>
        <dbReference type="EMBL" id="CAB9514877.1"/>
    </source>
</evidence>
<dbReference type="SFLD" id="SFLDG01169">
    <property type="entry name" value="NADPH_oxidase_subgroup_(NOX)"/>
    <property type="match status" value="1"/>
</dbReference>
<comment type="subcellular location">
    <subcellularLocation>
        <location evidence="1">Membrane</location>
        <topology evidence="1">Multi-pass membrane protein</topology>
    </subcellularLocation>
</comment>
<evidence type="ECO:0000256" key="6">
    <source>
        <dbReference type="SAM" id="MobiDB-lite"/>
    </source>
</evidence>
<dbReference type="PANTHER" id="PTHR11972">
    <property type="entry name" value="NADPH OXIDASE"/>
    <property type="match status" value="1"/>
</dbReference>
<dbReference type="InterPro" id="IPR017938">
    <property type="entry name" value="Riboflavin_synthase-like_b-brl"/>
</dbReference>
<dbReference type="SUPFAM" id="SSF63380">
    <property type="entry name" value="Riboflavin synthase domain-like"/>
    <property type="match status" value="1"/>
</dbReference>
<evidence type="ECO:0000256" key="5">
    <source>
        <dbReference type="ARBA" id="ARBA00023136"/>
    </source>
</evidence>
<comment type="caution">
    <text evidence="9">The sequence shown here is derived from an EMBL/GenBank/DDBJ whole genome shotgun (WGS) entry which is preliminary data.</text>
</comment>
<feature type="compositionally biased region" description="Low complexity" evidence="6">
    <location>
        <begin position="597"/>
        <end position="611"/>
    </location>
</feature>
<name>A0A9N8E5G2_9STRA</name>
<keyword evidence="5 7" id="KW-0472">Membrane</keyword>
<dbReference type="Gene3D" id="3.40.50.80">
    <property type="entry name" value="Nucleotide-binding domain of ferredoxin-NADP reductase (FNR) module"/>
    <property type="match status" value="1"/>
</dbReference>
<dbReference type="GO" id="GO:0016491">
    <property type="term" value="F:oxidoreductase activity"/>
    <property type="evidence" value="ECO:0007669"/>
    <property type="project" value="UniProtKB-KW"/>
</dbReference>
<feature type="transmembrane region" description="Helical" evidence="7">
    <location>
        <begin position="408"/>
        <end position="434"/>
    </location>
</feature>
<feature type="transmembrane region" description="Helical" evidence="7">
    <location>
        <begin position="270"/>
        <end position="289"/>
    </location>
</feature>
<dbReference type="Pfam" id="PF08022">
    <property type="entry name" value="FAD_binding_8"/>
    <property type="match status" value="1"/>
</dbReference>
<dbReference type="GO" id="GO:0005886">
    <property type="term" value="C:plasma membrane"/>
    <property type="evidence" value="ECO:0007669"/>
    <property type="project" value="TreeGrafter"/>
</dbReference>
<proteinExistence type="predicted"/>
<feature type="transmembrane region" description="Helical" evidence="7">
    <location>
        <begin position="349"/>
        <end position="370"/>
    </location>
</feature>
<evidence type="ECO:0000313" key="10">
    <source>
        <dbReference type="Proteomes" id="UP001153069"/>
    </source>
</evidence>
<evidence type="ECO:0000256" key="7">
    <source>
        <dbReference type="SAM" id="Phobius"/>
    </source>
</evidence>
<feature type="region of interest" description="Disordered" evidence="6">
    <location>
        <begin position="595"/>
        <end position="626"/>
    </location>
</feature>
<feature type="transmembrane region" description="Helical" evidence="7">
    <location>
        <begin position="301"/>
        <end position="328"/>
    </location>
</feature>
<feature type="region of interest" description="Disordered" evidence="6">
    <location>
        <begin position="14"/>
        <end position="33"/>
    </location>
</feature>
<dbReference type="Pfam" id="PF01794">
    <property type="entry name" value="Ferric_reduct"/>
    <property type="match status" value="1"/>
</dbReference>
<keyword evidence="4" id="KW-0560">Oxidoreductase</keyword>
<keyword evidence="10" id="KW-1185">Reference proteome</keyword>
<feature type="region of interest" description="Disordered" evidence="6">
    <location>
        <begin position="99"/>
        <end position="124"/>
    </location>
</feature>
<dbReference type="SUPFAM" id="SSF52343">
    <property type="entry name" value="Ferredoxin reductase-like, C-terminal NADP-linked domain"/>
    <property type="match status" value="1"/>
</dbReference>
<dbReference type="Proteomes" id="UP001153069">
    <property type="component" value="Unassembled WGS sequence"/>
</dbReference>
<feature type="domain" description="FAD-binding FR-type" evidence="8">
    <location>
        <begin position="499"/>
        <end position="651"/>
    </location>
</feature>
<dbReference type="PROSITE" id="PS51384">
    <property type="entry name" value="FAD_FR"/>
    <property type="match status" value="1"/>
</dbReference>
<dbReference type="InterPro" id="IPR017927">
    <property type="entry name" value="FAD-bd_FR_type"/>
</dbReference>
<dbReference type="AlphaFoldDB" id="A0A9N8E5G2"/>
<dbReference type="CDD" id="cd06186">
    <property type="entry name" value="NOX_Duox_like_FAD_NADP"/>
    <property type="match status" value="1"/>
</dbReference>
<dbReference type="InterPro" id="IPR050369">
    <property type="entry name" value="RBOH/FRE"/>
</dbReference>
<dbReference type="OrthoDB" id="202327at2759"/>
<organism evidence="9 10">
    <name type="scientific">Seminavis robusta</name>
    <dbReference type="NCBI Taxonomy" id="568900"/>
    <lineage>
        <taxon>Eukaryota</taxon>
        <taxon>Sar</taxon>
        <taxon>Stramenopiles</taxon>
        <taxon>Ochrophyta</taxon>
        <taxon>Bacillariophyta</taxon>
        <taxon>Bacillariophyceae</taxon>
        <taxon>Bacillariophycidae</taxon>
        <taxon>Naviculales</taxon>
        <taxon>Naviculaceae</taxon>
        <taxon>Seminavis</taxon>
    </lineage>
</organism>
<protein>
    <submittedName>
        <fullName evidence="9">Oxidase homolog protein</fullName>
    </submittedName>
</protein>
<gene>
    <name evidence="9" type="ORF">SEMRO_680_G186270.1</name>
</gene>
<evidence type="ECO:0000256" key="1">
    <source>
        <dbReference type="ARBA" id="ARBA00004141"/>
    </source>
</evidence>
<dbReference type="InterPro" id="IPR039261">
    <property type="entry name" value="FNR_nucleotide-bd"/>
</dbReference>
<sequence length="857" mass="95912">MSFSFRGVNMSVPFQRETPVEQDGSNSSSFFDARDRGDHGIEDLLLAEEEDAKNASAIFWAEAMASMNFTNVSTTIGPSSSSSPRDALSSQCFSVRDRLTSSSGHSRGPFASGGGGDSSESHYSDCQSALMETIRVATLNLLHGQWSDATGLVTRDQLRDEMQKECKTLNNHQFLDAAVDALMQDAVPSDQDPPQGLTFDQFSVMFENNPDLYRIFKDKLDDNCNTNAKPTRPEEATTVIRTLTPAEQAAQEQENEQTWKTHWKNHKVKNIWLALYVLATIAAFGTKAYKYAVHRDDATEIMGGCIVVARGAAQCLNLNCALILIPMLRHVMTRLRQTKLRHYVPFDDLERIHILIGVAIAFWTTMHVGAHICDFSRLSNADEDDIMALVGDNPEMAGFAQKDPSGRWIMALFQTRAGVTGILMVLCCLVAYPMTQVRKPKIVRGTQVRKPRFNVFWNTHHLLILMLLLLCIHGTANLLEHYQSVFWVGLPFLLYIGSRIWRETPLSNVHVLDAQLKSGGDVLMLRLQKPVSWNERLRAGMYAFVKVPAISSYEWHPFTLTSKPSDPFLEFHQKSSGDWTSKLQAHVREIHLQAAINNNESTETSSSLTNLEDSRPRDHEEKVEEGFELENGDVVAIRTNGQPPANDTSDQPTLVPVMPAIPTGITDMVVKVEGPMGASAQGFKEYPVVVLIGGGIGVTPMICVLKELLVNPGKMRRVFFYWSTRDPSNLEMFTALMDEIYLHDDPRHVLQTRHFLTSIKNDDRSLDKVLLHHATRAPNHRCDFDLILGQQTHHQVEVGRPKWDQELKSVQQEAMSLGCGKCGVFVCGNHGLASAVDESATKLSGKDFHFYFSKETF</sequence>
<dbReference type="Pfam" id="PF08030">
    <property type="entry name" value="NAD_binding_6"/>
    <property type="match status" value="1"/>
</dbReference>
<evidence type="ECO:0000259" key="8">
    <source>
        <dbReference type="PROSITE" id="PS51384"/>
    </source>
</evidence>
<feature type="compositionally biased region" description="Basic and acidic residues" evidence="6">
    <location>
        <begin position="612"/>
        <end position="625"/>
    </location>
</feature>
<dbReference type="InterPro" id="IPR013130">
    <property type="entry name" value="Fe3_Rdtase_TM_dom"/>
</dbReference>
<evidence type="ECO:0000256" key="4">
    <source>
        <dbReference type="ARBA" id="ARBA00023002"/>
    </source>
</evidence>
<accession>A0A9N8E5G2</accession>
<feature type="transmembrane region" description="Helical" evidence="7">
    <location>
        <begin position="455"/>
        <end position="476"/>
    </location>
</feature>
<evidence type="ECO:0000256" key="2">
    <source>
        <dbReference type="ARBA" id="ARBA00022692"/>
    </source>
</evidence>
<evidence type="ECO:0000256" key="3">
    <source>
        <dbReference type="ARBA" id="ARBA00022989"/>
    </source>
</evidence>
<reference evidence="9" key="1">
    <citation type="submission" date="2020-06" db="EMBL/GenBank/DDBJ databases">
        <authorList>
            <consortium name="Plant Systems Biology data submission"/>
        </authorList>
    </citation>
    <scope>NUCLEOTIDE SEQUENCE</scope>
    <source>
        <strain evidence="9">D6</strain>
    </source>
</reference>
<keyword evidence="3 7" id="KW-1133">Transmembrane helix</keyword>
<dbReference type="PANTHER" id="PTHR11972:SF153">
    <property type="entry name" value="SUPEROXIDE-GENERATING NADPH OXIDASE HEAVY CHAIN SUBUNIT A"/>
    <property type="match status" value="1"/>
</dbReference>
<dbReference type="EMBL" id="CAICTM010000679">
    <property type="protein sequence ID" value="CAB9514877.1"/>
    <property type="molecule type" value="Genomic_DNA"/>
</dbReference>
<dbReference type="InterPro" id="IPR013112">
    <property type="entry name" value="FAD-bd_8"/>
</dbReference>